<keyword evidence="8" id="KW-1185">Reference proteome</keyword>
<organism evidence="7 8">
    <name type="scientific">Aneurinibacillus danicus</name>
    <dbReference type="NCBI Taxonomy" id="267746"/>
    <lineage>
        <taxon>Bacteria</taxon>
        <taxon>Bacillati</taxon>
        <taxon>Bacillota</taxon>
        <taxon>Bacilli</taxon>
        <taxon>Bacillales</taxon>
        <taxon>Paenibacillaceae</taxon>
        <taxon>Aneurinibacillus group</taxon>
        <taxon>Aneurinibacillus</taxon>
    </lineage>
</organism>
<dbReference type="OrthoDB" id="9802872at2"/>
<proteinExistence type="inferred from homology"/>
<dbReference type="RefSeq" id="WP_146808902.1">
    <property type="nucleotide sequence ID" value="NZ_BJXX01000047.1"/>
</dbReference>
<comment type="similarity">
    <text evidence="5">Belongs to the class-II pyridoxal-phosphate-dependent aminotransferase family. MalY/PatB cystathionine beta-lyase subfamily.</text>
</comment>
<evidence type="ECO:0000256" key="3">
    <source>
        <dbReference type="ARBA" id="ARBA00022898"/>
    </source>
</evidence>
<name>A0A511V3U8_9BACL</name>
<evidence type="ECO:0000256" key="5">
    <source>
        <dbReference type="ARBA" id="ARBA00037974"/>
    </source>
</evidence>
<dbReference type="SUPFAM" id="SSF53383">
    <property type="entry name" value="PLP-dependent transferases"/>
    <property type="match status" value="1"/>
</dbReference>
<comment type="cofactor">
    <cofactor evidence="1">
        <name>pyridoxal 5'-phosphate</name>
        <dbReference type="ChEBI" id="CHEBI:597326"/>
    </cofactor>
</comment>
<evidence type="ECO:0000313" key="7">
    <source>
        <dbReference type="EMBL" id="GEN33574.1"/>
    </source>
</evidence>
<evidence type="ECO:0000259" key="6">
    <source>
        <dbReference type="Pfam" id="PF00155"/>
    </source>
</evidence>
<dbReference type="NCBIfam" id="TIGR04350">
    <property type="entry name" value="C_S_lyase_PatB"/>
    <property type="match status" value="1"/>
</dbReference>
<comment type="caution">
    <text evidence="7">The sequence shown here is derived from an EMBL/GenBank/DDBJ whole genome shotgun (WGS) entry which is preliminary data.</text>
</comment>
<protein>
    <recommendedName>
        <fullName evidence="2">cysteine-S-conjugate beta-lyase</fullName>
        <ecNumber evidence="2">4.4.1.13</ecNumber>
    </recommendedName>
</protein>
<dbReference type="PANTHER" id="PTHR43525:SF1">
    <property type="entry name" value="PROTEIN MALY"/>
    <property type="match status" value="1"/>
</dbReference>
<dbReference type="Pfam" id="PF00155">
    <property type="entry name" value="Aminotran_1_2"/>
    <property type="match status" value="1"/>
</dbReference>
<dbReference type="AlphaFoldDB" id="A0A511V3U8"/>
<dbReference type="Gene3D" id="3.40.640.10">
    <property type="entry name" value="Type I PLP-dependent aspartate aminotransferase-like (Major domain)"/>
    <property type="match status" value="1"/>
</dbReference>
<dbReference type="GO" id="GO:0030170">
    <property type="term" value="F:pyridoxal phosphate binding"/>
    <property type="evidence" value="ECO:0007669"/>
    <property type="project" value="InterPro"/>
</dbReference>
<evidence type="ECO:0000256" key="4">
    <source>
        <dbReference type="ARBA" id="ARBA00023239"/>
    </source>
</evidence>
<dbReference type="CDD" id="cd00609">
    <property type="entry name" value="AAT_like"/>
    <property type="match status" value="1"/>
</dbReference>
<keyword evidence="3" id="KW-0663">Pyridoxal phosphate</keyword>
<dbReference type="InterPro" id="IPR051798">
    <property type="entry name" value="Class-II_PLP-Dep_Aminotrans"/>
</dbReference>
<dbReference type="InterPro" id="IPR027619">
    <property type="entry name" value="C-S_lyase_PatB-like"/>
</dbReference>
<gene>
    <name evidence="7" type="ORF">ADA01nite_10340</name>
</gene>
<evidence type="ECO:0000256" key="2">
    <source>
        <dbReference type="ARBA" id="ARBA00012224"/>
    </source>
</evidence>
<evidence type="ECO:0000256" key="1">
    <source>
        <dbReference type="ARBA" id="ARBA00001933"/>
    </source>
</evidence>
<dbReference type="InterPro" id="IPR015422">
    <property type="entry name" value="PyrdxlP-dep_Trfase_small"/>
</dbReference>
<accession>A0A511V3U8</accession>
<dbReference type="InterPro" id="IPR015421">
    <property type="entry name" value="PyrdxlP-dep_Trfase_major"/>
</dbReference>
<dbReference type="Gene3D" id="3.90.1150.10">
    <property type="entry name" value="Aspartate Aminotransferase, domain 1"/>
    <property type="match status" value="1"/>
</dbReference>
<dbReference type="EC" id="4.4.1.13" evidence="2"/>
<dbReference type="InterPro" id="IPR015424">
    <property type="entry name" value="PyrdxlP-dep_Trfase"/>
</dbReference>
<feature type="domain" description="Aminotransferase class I/classII large" evidence="6">
    <location>
        <begin position="30"/>
        <end position="383"/>
    </location>
</feature>
<keyword evidence="4 7" id="KW-0456">Lyase</keyword>
<dbReference type="PANTHER" id="PTHR43525">
    <property type="entry name" value="PROTEIN MALY"/>
    <property type="match status" value="1"/>
</dbReference>
<reference evidence="7 8" key="1">
    <citation type="submission" date="2019-07" db="EMBL/GenBank/DDBJ databases">
        <title>Whole genome shotgun sequence of Aneurinibacillus danicus NBRC 102444.</title>
        <authorList>
            <person name="Hosoyama A."/>
            <person name="Uohara A."/>
            <person name="Ohji S."/>
            <person name="Ichikawa N."/>
        </authorList>
    </citation>
    <scope>NUCLEOTIDE SEQUENCE [LARGE SCALE GENOMIC DNA]</scope>
    <source>
        <strain evidence="7 8">NBRC 102444</strain>
    </source>
</reference>
<dbReference type="GO" id="GO:0047804">
    <property type="term" value="F:cysteine-S-conjugate beta-lyase activity"/>
    <property type="evidence" value="ECO:0007669"/>
    <property type="project" value="UniProtKB-EC"/>
</dbReference>
<sequence>MKYNFDQAVHRTNTNSIKWDYRQKFFDTEDVLPLWVADMDFASPPCVTEALIKRAQHPVYGYPGTPRALFEAAAGWMKRRFGTEIKPEWMTALAGVVPGLFAAVEAFTRPGDKVIVQPPVYPPFFSAALGRGRYIVENPLREENGQYMMDLADLENKIDEKTKLLILCSPHNPVGRVWTKEELTRLADICVKHNILIVSDEIHADLVYEKGAHTPFYSLGPEVSERCITFLSPSKTFNLAGLFTSIAIAENPKLLKRLKRAIRKAGVDHINLFGIEGCIAAYNEGEAWLDELLVYLKENALYVNRFLQERVPGISMRIPEGTYLGWLDVRGLGLFGEELKSFMIKKAKLGLNDGPSFGTGGEGFQRLNFACPRPTLEEAMTRLEKAVKER</sequence>
<dbReference type="EMBL" id="BJXX01000047">
    <property type="protein sequence ID" value="GEN33574.1"/>
    <property type="molecule type" value="Genomic_DNA"/>
</dbReference>
<dbReference type="Proteomes" id="UP000321157">
    <property type="component" value="Unassembled WGS sequence"/>
</dbReference>
<dbReference type="InterPro" id="IPR004839">
    <property type="entry name" value="Aminotransferase_I/II_large"/>
</dbReference>
<evidence type="ECO:0000313" key="8">
    <source>
        <dbReference type="Proteomes" id="UP000321157"/>
    </source>
</evidence>